<reference evidence="1" key="1">
    <citation type="submission" date="2023-04" db="EMBL/GenBank/DDBJ databases">
        <title>Draft Genome sequencing of Naganishia species isolated from polar environments using Oxford Nanopore Technology.</title>
        <authorList>
            <person name="Leo P."/>
            <person name="Venkateswaran K."/>
        </authorList>
    </citation>
    <scope>NUCLEOTIDE SEQUENCE</scope>
    <source>
        <strain evidence="1">MNA-CCFEE 5423</strain>
    </source>
</reference>
<comment type="caution">
    <text evidence="1">The sequence shown here is derived from an EMBL/GenBank/DDBJ whole genome shotgun (WGS) entry which is preliminary data.</text>
</comment>
<organism evidence="1 2">
    <name type="scientific">Naganishia friedmannii</name>
    <dbReference type="NCBI Taxonomy" id="89922"/>
    <lineage>
        <taxon>Eukaryota</taxon>
        <taxon>Fungi</taxon>
        <taxon>Dikarya</taxon>
        <taxon>Basidiomycota</taxon>
        <taxon>Agaricomycotina</taxon>
        <taxon>Tremellomycetes</taxon>
        <taxon>Filobasidiales</taxon>
        <taxon>Filobasidiaceae</taxon>
        <taxon>Naganishia</taxon>
    </lineage>
</organism>
<name>A0ACC2VQ41_9TREE</name>
<keyword evidence="2" id="KW-1185">Reference proteome</keyword>
<evidence type="ECO:0000313" key="1">
    <source>
        <dbReference type="EMBL" id="KAJ9101037.1"/>
    </source>
</evidence>
<dbReference type="EMBL" id="JASBWT010000010">
    <property type="protein sequence ID" value="KAJ9101037.1"/>
    <property type="molecule type" value="Genomic_DNA"/>
</dbReference>
<evidence type="ECO:0000313" key="2">
    <source>
        <dbReference type="Proteomes" id="UP001227268"/>
    </source>
</evidence>
<protein>
    <submittedName>
        <fullName evidence="1">Uncharacterized protein</fullName>
    </submittedName>
</protein>
<sequence length="197" mass="21823">MAAPRQTEDELLPSQTEGYKVGQEKTLAELSQLDKEDESLQRWKASLGLNADIAGVARPKKVVPIALFLESPTLQSPVSLDLTLGPEGVKKHKKDPITIKEGADFSVGIKFRVENQIVSGMKYIQVVKRAGMTVDKDETMIGSFSPQSDAYTKIFASEEAPSGMMARGTYNVRSRVVDDDGTIHMDFEWAFKIAKEW</sequence>
<accession>A0ACC2VQ41</accession>
<dbReference type="Proteomes" id="UP001227268">
    <property type="component" value="Unassembled WGS sequence"/>
</dbReference>
<proteinExistence type="predicted"/>
<gene>
    <name evidence="1" type="ORF">QFC21_003255</name>
</gene>